<sequence length="267" mass="31636">MGCGAQETQEADVIAPEQQKIAETPNIDNIIDDDFDLEQDKKIRRSSHVMVDFKCKYKPMEFATIYLQKVNYSIDRTIKYSEYQELIQNEYNYAMAIDCGKLYQYIYYVKGQPPIQPPDLEYIGISCIQYIKFGYLFYRLYEIVRDVRKVLFYFLDDGFNKHVNLRNIRKLITLHYGLPKEKLNEVFQGINSRGGYIDYFKFIKVLDKMDRLKIKDDLKGMFLDWREKKFDPVPLDDVKSLDEGISQLEFSDISNKEGDIKFLKETV</sequence>
<name>V6LP90_9EUKA</name>
<proteinExistence type="predicted"/>
<reference evidence="2" key="2">
    <citation type="submission" date="2020-12" db="EMBL/GenBank/DDBJ databases">
        <title>New Spironucleus salmonicida genome in near-complete chromosomes.</title>
        <authorList>
            <person name="Xu F."/>
            <person name="Kurt Z."/>
            <person name="Jimenez-Gonzalez A."/>
            <person name="Astvaldsson A."/>
            <person name="Andersson J.O."/>
            <person name="Svard S.G."/>
        </authorList>
    </citation>
    <scope>NUCLEOTIDE SEQUENCE</scope>
    <source>
        <strain evidence="2">ATCC 50377</strain>
    </source>
</reference>
<accession>V6LP90</accession>
<protein>
    <recommendedName>
        <fullName evidence="4">EF-hand domain-containing protein</fullName>
    </recommendedName>
</protein>
<dbReference type="EMBL" id="AUWU02000004">
    <property type="protein sequence ID" value="KAH0574434.1"/>
    <property type="molecule type" value="Genomic_DNA"/>
</dbReference>
<dbReference type="AlphaFoldDB" id="V6LP90"/>
<dbReference type="VEuPathDB" id="GiardiaDB:SS50377_24392"/>
<keyword evidence="3" id="KW-1185">Reference proteome</keyword>
<gene>
    <name evidence="1" type="ORF">SS50377_14048</name>
    <name evidence="2" type="ORF">SS50377_24392</name>
</gene>
<evidence type="ECO:0008006" key="4">
    <source>
        <dbReference type="Google" id="ProtNLM"/>
    </source>
</evidence>
<reference evidence="1 2" key="1">
    <citation type="journal article" date="2014" name="PLoS Genet.">
        <title>The Genome of Spironucleus salmonicida Highlights a Fish Pathogen Adapted to Fluctuating Environments.</title>
        <authorList>
            <person name="Xu F."/>
            <person name="Jerlstrom-Hultqvist J."/>
            <person name="Einarsson E."/>
            <person name="Astvaldsson A."/>
            <person name="Svard S.G."/>
            <person name="Andersson J.O."/>
        </authorList>
    </citation>
    <scope>NUCLEOTIDE SEQUENCE</scope>
    <source>
        <strain evidence="2">ATCC 50377</strain>
    </source>
</reference>
<evidence type="ECO:0000313" key="3">
    <source>
        <dbReference type="Proteomes" id="UP000018208"/>
    </source>
</evidence>
<evidence type="ECO:0000313" key="2">
    <source>
        <dbReference type="EMBL" id="KAH0574434.1"/>
    </source>
</evidence>
<dbReference type="InterPro" id="IPR011992">
    <property type="entry name" value="EF-hand-dom_pair"/>
</dbReference>
<dbReference type="EMBL" id="KI546085">
    <property type="protein sequence ID" value="EST46058.1"/>
    <property type="molecule type" value="Genomic_DNA"/>
</dbReference>
<dbReference type="Proteomes" id="UP000018208">
    <property type="component" value="Unassembled WGS sequence"/>
</dbReference>
<organism evidence="1">
    <name type="scientific">Spironucleus salmonicida</name>
    <dbReference type="NCBI Taxonomy" id="348837"/>
    <lineage>
        <taxon>Eukaryota</taxon>
        <taxon>Metamonada</taxon>
        <taxon>Diplomonadida</taxon>
        <taxon>Hexamitidae</taxon>
        <taxon>Hexamitinae</taxon>
        <taxon>Spironucleus</taxon>
    </lineage>
</organism>
<evidence type="ECO:0000313" key="1">
    <source>
        <dbReference type="EMBL" id="EST46058.1"/>
    </source>
</evidence>
<dbReference type="SUPFAM" id="SSF47473">
    <property type="entry name" value="EF-hand"/>
    <property type="match status" value="1"/>
</dbReference>